<name>A0ACC3MAV5_9PEZI</name>
<sequence>MQRLPDAMLQALQQQREAQEEFTGGAGYEEEGSGGRAGSSDGTEEGEEPLAIPSASGSHSSSSPTSTSFHATRYPRLSRQEVSPGGSRGLVGQSSPQASLEVTTRERSPTGSRTPSASSRSRTTEAVPPQLLGGRAPTDADLLAAVRGDLVVPATDEPTKQRRPVLATLPPLSLSPHGHTRNDTALSPTRRSVKPSSPRKTPDSPESSSSHKTLSISSQNSLASSFAPMLRHSRADLRLFKKRSKPSEHLKKNPAQVIQHPVPSRSASYYKPKIIEDTASIALPTTIPSSTAAVFNPTPPARTPVRKPRLVQSQSDSTVRLSPSSSPPTPRSPQTPRFGHSLEVTPIASPARQARSEARAASPSPSRDSSPDRRSASTSNRHSPSPAGSISSANRRYGDTPPESEPRTPFDTTTRYRNHYFRTFGSDTVYQKEASTDDSVHRPEHRKASRSSESPVPQVAAARHSSDHASSSKKKRKRSSILEMFRHDPLTESAVEAYGSDDVTKFPLPVQTSDTSRTPSSPRSPRTPDIKISTLQLAKSRSRSTAGSYFNDSRHARTSSEHTPGPAVTPLSTNWEDDAAEIQHPTHVKEISEPLSPLSKPLRPLLMKPSRVKIQETPVADTTRQLPAELTGPVAPSRPVAARQPTYKSADGREYYKTSLTGPNALNFLPSEMQRVGTPPPLTKKPPGWKCFFFDTRSIPPEPTDWEAESPEGAGTERRAAMFPKASLKSLVSKLSAPKLKRKASELAKDQPKPPPNPLEVTGFEQTPFSQRYGDARRAKMSQIRSYMEETLQDDDSDAVNETFELSVPDHLPNSPLCPLSPKHDTGRKAICPIHGRSKRSVQTGPSGQIRTNTLKRAPKIVFDSQPRGSGSGGEGLEELR</sequence>
<protein>
    <submittedName>
        <fullName evidence="1">Uncharacterized protein</fullName>
    </submittedName>
</protein>
<evidence type="ECO:0000313" key="2">
    <source>
        <dbReference type="Proteomes" id="UP001281147"/>
    </source>
</evidence>
<organism evidence="1 2">
    <name type="scientific">Vermiconidia calcicola</name>
    <dbReference type="NCBI Taxonomy" id="1690605"/>
    <lineage>
        <taxon>Eukaryota</taxon>
        <taxon>Fungi</taxon>
        <taxon>Dikarya</taxon>
        <taxon>Ascomycota</taxon>
        <taxon>Pezizomycotina</taxon>
        <taxon>Dothideomycetes</taxon>
        <taxon>Dothideomycetidae</taxon>
        <taxon>Mycosphaerellales</taxon>
        <taxon>Extremaceae</taxon>
        <taxon>Vermiconidia</taxon>
    </lineage>
</organism>
<accession>A0ACC3MAV5</accession>
<keyword evidence="2" id="KW-1185">Reference proteome</keyword>
<comment type="caution">
    <text evidence="1">The sequence shown here is derived from an EMBL/GenBank/DDBJ whole genome shotgun (WGS) entry which is preliminary data.</text>
</comment>
<gene>
    <name evidence="1" type="ORF">LTR37_021261</name>
</gene>
<evidence type="ECO:0000313" key="1">
    <source>
        <dbReference type="EMBL" id="KAK3680399.1"/>
    </source>
</evidence>
<dbReference type="Proteomes" id="UP001281147">
    <property type="component" value="Unassembled WGS sequence"/>
</dbReference>
<dbReference type="EMBL" id="JAUTXU010000459">
    <property type="protein sequence ID" value="KAK3680399.1"/>
    <property type="molecule type" value="Genomic_DNA"/>
</dbReference>
<proteinExistence type="predicted"/>
<reference evidence="1" key="1">
    <citation type="submission" date="2023-07" db="EMBL/GenBank/DDBJ databases">
        <title>Black Yeasts Isolated from many extreme environments.</title>
        <authorList>
            <person name="Coleine C."/>
            <person name="Stajich J.E."/>
            <person name="Selbmann L."/>
        </authorList>
    </citation>
    <scope>NUCLEOTIDE SEQUENCE</scope>
    <source>
        <strain evidence="1">CCFEE 5714</strain>
    </source>
</reference>